<reference evidence="3" key="1">
    <citation type="submission" date="2020-10" db="EMBL/GenBank/DDBJ databases">
        <authorList>
            <person name="Han B."/>
            <person name="Lu T."/>
            <person name="Zhao Q."/>
            <person name="Huang X."/>
            <person name="Zhao Y."/>
        </authorList>
    </citation>
    <scope>NUCLEOTIDE SEQUENCE</scope>
</reference>
<evidence type="ECO:0000256" key="2">
    <source>
        <dbReference type="SAM" id="Phobius"/>
    </source>
</evidence>
<protein>
    <submittedName>
        <fullName evidence="3">Uncharacterized protein</fullName>
    </submittedName>
</protein>
<evidence type="ECO:0000313" key="3">
    <source>
        <dbReference type="EMBL" id="CAD6219068.1"/>
    </source>
</evidence>
<dbReference type="Proteomes" id="UP000604825">
    <property type="component" value="Unassembled WGS sequence"/>
</dbReference>
<feature type="compositionally biased region" description="Pro residues" evidence="1">
    <location>
        <begin position="19"/>
        <end position="29"/>
    </location>
</feature>
<feature type="transmembrane region" description="Helical" evidence="2">
    <location>
        <begin position="126"/>
        <end position="146"/>
    </location>
</feature>
<dbReference type="EMBL" id="CAJGYO010000003">
    <property type="protein sequence ID" value="CAD6219068.1"/>
    <property type="molecule type" value="Genomic_DNA"/>
</dbReference>
<proteinExistence type="predicted"/>
<sequence>MASVDDLKQPYSTTSPSPIDLPQPPPPPAATNTAAAAANISAPAMRPSQSYLARVAFLILAALTSASWFVEPFAAAAGNLRLPMPAAAAAPVIVLLFAALFYASIHFFRSFFLARPPVAAMLQWERIGAVGAGFAACLVAAGGFAYRYEYPPARS</sequence>
<dbReference type="AlphaFoldDB" id="A0A811ND13"/>
<feature type="transmembrane region" description="Helical" evidence="2">
    <location>
        <begin position="51"/>
        <end position="70"/>
    </location>
</feature>
<name>A0A811ND13_9POAL</name>
<dbReference type="OrthoDB" id="10657444at2759"/>
<keyword evidence="4" id="KW-1185">Reference proteome</keyword>
<gene>
    <name evidence="3" type="ORF">NCGR_LOCUS12866</name>
</gene>
<comment type="caution">
    <text evidence="3">The sequence shown here is derived from an EMBL/GenBank/DDBJ whole genome shotgun (WGS) entry which is preliminary data.</text>
</comment>
<accession>A0A811ND13</accession>
<feature type="region of interest" description="Disordered" evidence="1">
    <location>
        <begin position="1"/>
        <end position="32"/>
    </location>
</feature>
<organism evidence="3 4">
    <name type="scientific">Miscanthus lutarioriparius</name>
    <dbReference type="NCBI Taxonomy" id="422564"/>
    <lineage>
        <taxon>Eukaryota</taxon>
        <taxon>Viridiplantae</taxon>
        <taxon>Streptophyta</taxon>
        <taxon>Embryophyta</taxon>
        <taxon>Tracheophyta</taxon>
        <taxon>Spermatophyta</taxon>
        <taxon>Magnoliopsida</taxon>
        <taxon>Liliopsida</taxon>
        <taxon>Poales</taxon>
        <taxon>Poaceae</taxon>
        <taxon>PACMAD clade</taxon>
        <taxon>Panicoideae</taxon>
        <taxon>Andropogonodae</taxon>
        <taxon>Andropogoneae</taxon>
        <taxon>Saccharinae</taxon>
        <taxon>Miscanthus</taxon>
    </lineage>
</organism>
<feature type="transmembrane region" description="Helical" evidence="2">
    <location>
        <begin position="82"/>
        <end position="105"/>
    </location>
</feature>
<evidence type="ECO:0000313" key="4">
    <source>
        <dbReference type="Proteomes" id="UP000604825"/>
    </source>
</evidence>
<keyword evidence="2" id="KW-0812">Transmembrane</keyword>
<evidence type="ECO:0000256" key="1">
    <source>
        <dbReference type="SAM" id="MobiDB-lite"/>
    </source>
</evidence>
<keyword evidence="2" id="KW-0472">Membrane</keyword>
<keyword evidence="2" id="KW-1133">Transmembrane helix</keyword>